<feature type="transmembrane region" description="Helical" evidence="7">
    <location>
        <begin position="456"/>
        <end position="476"/>
    </location>
</feature>
<dbReference type="InterPro" id="IPR003918">
    <property type="entry name" value="NADH_UbQ_OxRdtase"/>
</dbReference>
<dbReference type="Pfam" id="PF00361">
    <property type="entry name" value="Proton_antipo_M"/>
    <property type="match status" value="1"/>
</dbReference>
<feature type="transmembrane region" description="Helical" evidence="7">
    <location>
        <begin position="83"/>
        <end position="103"/>
    </location>
</feature>
<feature type="transmembrane region" description="Helical" evidence="7">
    <location>
        <begin position="337"/>
        <end position="356"/>
    </location>
</feature>
<dbReference type="EMBL" id="BONR01000003">
    <property type="protein sequence ID" value="GIG54885.1"/>
    <property type="molecule type" value="Genomic_DNA"/>
</dbReference>
<evidence type="ECO:0000256" key="5">
    <source>
        <dbReference type="ARBA" id="ARBA00023136"/>
    </source>
</evidence>
<feature type="transmembrane region" description="Helical" evidence="7">
    <location>
        <begin position="368"/>
        <end position="388"/>
    </location>
</feature>
<dbReference type="Proteomes" id="UP000652354">
    <property type="component" value="Unassembled WGS sequence"/>
</dbReference>
<feature type="transmembrane region" description="Helical" evidence="7">
    <location>
        <begin position="138"/>
        <end position="156"/>
    </location>
</feature>
<accession>A0A919Q248</accession>
<comment type="caution">
    <text evidence="9">The sequence shown here is derived from an EMBL/GenBank/DDBJ whole genome shotgun (WGS) entry which is preliminary data.</text>
</comment>
<feature type="transmembrane region" description="Helical" evidence="7">
    <location>
        <begin position="277"/>
        <end position="299"/>
    </location>
</feature>
<feature type="transmembrane region" description="Helical" evidence="7">
    <location>
        <begin position="306"/>
        <end position="325"/>
    </location>
</feature>
<name>A0A919Q248_9MICO</name>
<dbReference type="GO" id="GO:0042773">
    <property type="term" value="P:ATP synthesis coupled electron transport"/>
    <property type="evidence" value="ECO:0007669"/>
    <property type="project" value="InterPro"/>
</dbReference>
<keyword evidence="5 7" id="KW-0472">Membrane</keyword>
<dbReference type="GO" id="GO:0003954">
    <property type="term" value="F:NADH dehydrogenase activity"/>
    <property type="evidence" value="ECO:0007669"/>
    <property type="project" value="TreeGrafter"/>
</dbReference>
<evidence type="ECO:0000259" key="8">
    <source>
        <dbReference type="Pfam" id="PF00361"/>
    </source>
</evidence>
<dbReference type="GO" id="GO:0015990">
    <property type="term" value="P:electron transport coupled proton transport"/>
    <property type="evidence" value="ECO:0007669"/>
    <property type="project" value="TreeGrafter"/>
</dbReference>
<dbReference type="PANTHER" id="PTHR43507:SF1">
    <property type="entry name" value="NADH-UBIQUINONE OXIDOREDUCTASE CHAIN 4"/>
    <property type="match status" value="1"/>
</dbReference>
<keyword evidence="3 6" id="KW-0812">Transmembrane</keyword>
<dbReference type="GO" id="GO:0008137">
    <property type="term" value="F:NADH dehydrogenase (ubiquinone) activity"/>
    <property type="evidence" value="ECO:0007669"/>
    <property type="project" value="InterPro"/>
</dbReference>
<feature type="transmembrane region" description="Helical" evidence="7">
    <location>
        <begin position="248"/>
        <end position="271"/>
    </location>
</feature>
<dbReference type="InterPro" id="IPR001750">
    <property type="entry name" value="ND/Mrp_TM"/>
</dbReference>
<dbReference type="PRINTS" id="PR01437">
    <property type="entry name" value="NUOXDRDTASE4"/>
</dbReference>
<dbReference type="InterPro" id="IPR010227">
    <property type="entry name" value="NADH_Q_OxRdtase_chainM/4"/>
</dbReference>
<feature type="transmembrane region" description="Helical" evidence="7">
    <location>
        <begin position="115"/>
        <end position="132"/>
    </location>
</feature>
<feature type="transmembrane region" description="Helical" evidence="7">
    <location>
        <begin position="214"/>
        <end position="236"/>
    </location>
</feature>
<comment type="subcellular location">
    <subcellularLocation>
        <location evidence="1">Endomembrane system</location>
        <topology evidence="1">Multi-pass membrane protein</topology>
    </subcellularLocation>
    <subcellularLocation>
        <location evidence="6">Membrane</location>
        <topology evidence="6">Multi-pass membrane protein</topology>
    </subcellularLocation>
</comment>
<evidence type="ECO:0000256" key="1">
    <source>
        <dbReference type="ARBA" id="ARBA00004127"/>
    </source>
</evidence>
<keyword evidence="4 7" id="KW-1133">Transmembrane helix</keyword>
<evidence type="ECO:0000256" key="4">
    <source>
        <dbReference type="ARBA" id="ARBA00022989"/>
    </source>
</evidence>
<sequence>MFPFLTILVALPAAGAALLWALPAPARARSREIAIGVTGLELVLFVVMALQFDKADAGAFQFSETYAWIPQIGTSWALGVNGFGLLLIALAVILTPLAILAAWREDTDLKARRDYLALILVSLSFMVGIFAARDVFLFYVLFEAMLIPLYFLIGRFGGLQRRYAAVKFLLFSLAGGLVMLVGVVALYFQGPGGEDGFLTDRLTGLELSTTTERLLFLSFFLAFAIKAPMVPVHTWLPDVAESARPGTTALLVAVLDKIGTFGMLTLCLVLFPEASQWAAPGVIVFAVISVIYGALLAIGQKDMLRLVSFTSVSHFGVMILGIFAFQQTSIEGAALYMFNHGLSTGALFLLVGFLVARTGTADVDAYGGLQKVVPVFAGYFLVVGLSSLSLPGLSPFISEIMVFVGAYPVAAVAVIISAISVVLAALYILLTYKRVFTGPPREELAATRELTVRERLVVGPLIALMLLLGFLPGIAIDYLSAPSADAVSQVAIEEAGA</sequence>
<feature type="transmembrane region" description="Helical" evidence="7">
    <location>
        <begin position="168"/>
        <end position="188"/>
    </location>
</feature>
<evidence type="ECO:0000256" key="7">
    <source>
        <dbReference type="SAM" id="Phobius"/>
    </source>
</evidence>
<comment type="similarity">
    <text evidence="2">Belongs to the complex I subunit 4 family.</text>
</comment>
<keyword evidence="10" id="KW-1185">Reference proteome</keyword>
<dbReference type="PANTHER" id="PTHR43507">
    <property type="entry name" value="NADH-UBIQUINONE OXIDOREDUCTASE CHAIN 4"/>
    <property type="match status" value="1"/>
</dbReference>
<organism evidence="9 10">
    <name type="scientific">Demequina activiva</name>
    <dbReference type="NCBI Taxonomy" id="1582364"/>
    <lineage>
        <taxon>Bacteria</taxon>
        <taxon>Bacillati</taxon>
        <taxon>Actinomycetota</taxon>
        <taxon>Actinomycetes</taxon>
        <taxon>Micrococcales</taxon>
        <taxon>Demequinaceae</taxon>
        <taxon>Demequina</taxon>
    </lineage>
</organism>
<evidence type="ECO:0000313" key="9">
    <source>
        <dbReference type="EMBL" id="GIG54885.1"/>
    </source>
</evidence>
<protein>
    <submittedName>
        <fullName evidence="9">NADH-quinone oxidoreductase subunit M</fullName>
    </submittedName>
</protein>
<proteinExistence type="inferred from homology"/>
<evidence type="ECO:0000256" key="3">
    <source>
        <dbReference type="ARBA" id="ARBA00022692"/>
    </source>
</evidence>
<dbReference type="GO" id="GO:0016020">
    <property type="term" value="C:membrane"/>
    <property type="evidence" value="ECO:0007669"/>
    <property type="project" value="UniProtKB-SubCell"/>
</dbReference>
<feature type="transmembrane region" description="Helical" evidence="7">
    <location>
        <begin position="400"/>
        <end position="430"/>
    </location>
</feature>
<evidence type="ECO:0000256" key="2">
    <source>
        <dbReference type="ARBA" id="ARBA00009025"/>
    </source>
</evidence>
<evidence type="ECO:0000256" key="6">
    <source>
        <dbReference type="RuleBase" id="RU000320"/>
    </source>
</evidence>
<gene>
    <name evidence="9" type="ORF">Dac01nite_16370</name>
</gene>
<dbReference type="GO" id="GO:0012505">
    <property type="term" value="C:endomembrane system"/>
    <property type="evidence" value="ECO:0007669"/>
    <property type="project" value="UniProtKB-SubCell"/>
</dbReference>
<dbReference type="AlphaFoldDB" id="A0A919Q248"/>
<reference evidence="9" key="1">
    <citation type="submission" date="2021-01" db="EMBL/GenBank/DDBJ databases">
        <title>Whole genome shotgun sequence of Demequina activiva NBRC 110675.</title>
        <authorList>
            <person name="Komaki H."/>
            <person name="Tamura T."/>
        </authorList>
    </citation>
    <scope>NUCLEOTIDE SEQUENCE</scope>
    <source>
        <strain evidence="9">NBRC 110675</strain>
    </source>
</reference>
<dbReference type="NCBIfam" id="NF004500">
    <property type="entry name" value="PRK05846.1-4"/>
    <property type="match status" value="1"/>
</dbReference>
<dbReference type="RefSeq" id="WP_203655737.1">
    <property type="nucleotide sequence ID" value="NZ_BONR01000003.1"/>
</dbReference>
<feature type="domain" description="NADH:quinone oxidoreductase/Mrp antiporter transmembrane" evidence="8">
    <location>
        <begin position="132"/>
        <end position="421"/>
    </location>
</feature>
<evidence type="ECO:0000313" key="10">
    <source>
        <dbReference type="Proteomes" id="UP000652354"/>
    </source>
</evidence>
<dbReference type="GO" id="GO:0048039">
    <property type="term" value="F:ubiquinone binding"/>
    <property type="evidence" value="ECO:0007669"/>
    <property type="project" value="TreeGrafter"/>
</dbReference>
<dbReference type="NCBIfam" id="TIGR01972">
    <property type="entry name" value="NDH_I_M"/>
    <property type="match status" value="1"/>
</dbReference>